<evidence type="ECO:0000256" key="3">
    <source>
        <dbReference type="PROSITE-ProRule" id="PRU00209"/>
    </source>
</evidence>
<accession>A0ABU9Y0J3</accession>
<protein>
    <submittedName>
        <fullName evidence="5">tRNA-binding protein</fullName>
    </submittedName>
</protein>
<proteinExistence type="predicted"/>
<dbReference type="InterPro" id="IPR012340">
    <property type="entry name" value="NA-bd_OB-fold"/>
</dbReference>
<dbReference type="PANTHER" id="PTHR11586:SF37">
    <property type="entry name" value="TRNA-BINDING DOMAIN-CONTAINING PROTEIN"/>
    <property type="match status" value="1"/>
</dbReference>
<dbReference type="PROSITE" id="PS50886">
    <property type="entry name" value="TRBD"/>
    <property type="match status" value="1"/>
</dbReference>
<evidence type="ECO:0000259" key="4">
    <source>
        <dbReference type="PROSITE" id="PS50886"/>
    </source>
</evidence>
<keyword evidence="6" id="KW-1185">Reference proteome</keyword>
<sequence length="112" mass="12036">MKNTADFDSFSSLDIRVGTILSAEPAHTKKATYKMEIDFGPEIGRKISCGAYTNYDAAYLIGKQIIGVVNFAPRKMGPETSEVLVLGVASKDQAGTVFLTVGDPVENGNEVF</sequence>
<dbReference type="Gene3D" id="2.40.50.140">
    <property type="entry name" value="Nucleic acid-binding proteins"/>
    <property type="match status" value="1"/>
</dbReference>
<gene>
    <name evidence="5" type="ORF">ABC974_06575</name>
</gene>
<dbReference type="InterPro" id="IPR051270">
    <property type="entry name" value="Tyrosine-tRNA_ligase_regulator"/>
</dbReference>
<comment type="caution">
    <text evidence="5">The sequence shown here is derived from an EMBL/GenBank/DDBJ whole genome shotgun (WGS) entry which is preliminary data.</text>
</comment>
<keyword evidence="2 3" id="KW-0694">RNA-binding</keyword>
<dbReference type="InterPro" id="IPR002547">
    <property type="entry name" value="tRNA-bd_dom"/>
</dbReference>
<dbReference type="SUPFAM" id="SSF50249">
    <property type="entry name" value="Nucleic acid-binding proteins"/>
    <property type="match status" value="1"/>
</dbReference>
<reference evidence="5 6" key="1">
    <citation type="submission" date="2024-05" db="EMBL/GenBank/DDBJ databases">
        <authorList>
            <person name="Liu Q."/>
            <person name="Xin Y.-H."/>
        </authorList>
    </citation>
    <scope>NUCLEOTIDE SEQUENCE [LARGE SCALE GENOMIC DNA]</scope>
    <source>
        <strain evidence="5 6">CGMCC 1.10181</strain>
    </source>
</reference>
<evidence type="ECO:0000256" key="1">
    <source>
        <dbReference type="ARBA" id="ARBA00022555"/>
    </source>
</evidence>
<keyword evidence="1 3" id="KW-0820">tRNA-binding</keyword>
<evidence type="ECO:0000256" key="2">
    <source>
        <dbReference type="ARBA" id="ARBA00022884"/>
    </source>
</evidence>
<evidence type="ECO:0000313" key="5">
    <source>
        <dbReference type="EMBL" id="MEN2789282.1"/>
    </source>
</evidence>
<dbReference type="EMBL" id="JBDIME010000003">
    <property type="protein sequence ID" value="MEN2789282.1"/>
    <property type="molecule type" value="Genomic_DNA"/>
</dbReference>
<dbReference type="PANTHER" id="PTHR11586">
    <property type="entry name" value="TRNA-AMINOACYLATION COFACTOR ARC1 FAMILY MEMBER"/>
    <property type="match status" value="1"/>
</dbReference>
<feature type="domain" description="TRNA-binding" evidence="4">
    <location>
        <begin position="9"/>
        <end position="112"/>
    </location>
</feature>
<dbReference type="Proteomes" id="UP001419910">
    <property type="component" value="Unassembled WGS sequence"/>
</dbReference>
<organism evidence="5 6">
    <name type="scientific">Sphingomonas oligophenolica</name>
    <dbReference type="NCBI Taxonomy" id="301154"/>
    <lineage>
        <taxon>Bacteria</taxon>
        <taxon>Pseudomonadati</taxon>
        <taxon>Pseudomonadota</taxon>
        <taxon>Alphaproteobacteria</taxon>
        <taxon>Sphingomonadales</taxon>
        <taxon>Sphingomonadaceae</taxon>
        <taxon>Sphingomonas</taxon>
    </lineage>
</organism>
<dbReference type="Pfam" id="PF01588">
    <property type="entry name" value="tRNA_bind"/>
    <property type="match status" value="1"/>
</dbReference>
<dbReference type="RefSeq" id="WP_343891936.1">
    <property type="nucleotide sequence ID" value="NZ_BAAAEH010000047.1"/>
</dbReference>
<evidence type="ECO:0000313" key="6">
    <source>
        <dbReference type="Proteomes" id="UP001419910"/>
    </source>
</evidence>
<name>A0ABU9Y0J3_9SPHN</name>